<dbReference type="Gene3D" id="1.10.260.40">
    <property type="entry name" value="lambda repressor-like DNA-binding domains"/>
    <property type="match status" value="1"/>
</dbReference>
<dbReference type="EMBL" id="JANWOI010000001">
    <property type="protein sequence ID" value="MDA5192348.1"/>
    <property type="molecule type" value="Genomic_DNA"/>
</dbReference>
<sequence>MVQHLSPRDFDKDARQPQLTLVSSNLSGTALEDMPDTIGGVLRRARLARGANSLEEIAEDLRIRPHLLAALEADDFSQLPGIIYAAGFLRTYAQYLGLDAAPLVERLKDQSGVPVKTAPLVFPEPINDPRIPRLSLVALAGILCIAVYGAWYSFSGPSTTRDIVPEPSREMAELALPETAELEQTPVAPQAPVAAFAPAAPDLATPPAALTPPPAAPVVAGEGQMLLRASADSWIRITDANRKIIAERTLKAGESFAVAGNAGYLLLAGNAGGLTIVAGGKSYGPLGGNGDVRRNFALDSATVAQSLPAIP</sequence>
<dbReference type="Pfam" id="PF13464">
    <property type="entry name" value="RodZ_C"/>
    <property type="match status" value="1"/>
</dbReference>
<dbReference type="PANTHER" id="PTHR34475:SF1">
    <property type="entry name" value="CYTOSKELETON PROTEIN RODZ"/>
    <property type="match status" value="1"/>
</dbReference>
<comment type="caution">
    <text evidence="2">The sequence shown here is derived from an EMBL/GenBank/DDBJ whole genome shotgun (WGS) entry which is preliminary data.</text>
</comment>
<reference evidence="2" key="1">
    <citation type="submission" date="2022-08" db="EMBL/GenBank/DDBJ databases">
        <authorList>
            <person name="Vandamme P."/>
            <person name="Hettiarachchi A."/>
            <person name="Peeters C."/>
            <person name="Cnockaert M."/>
            <person name="Carlier A."/>
        </authorList>
    </citation>
    <scope>NUCLEOTIDE SEQUENCE</scope>
    <source>
        <strain evidence="2">LMG 31809</strain>
    </source>
</reference>
<dbReference type="InterPro" id="IPR050400">
    <property type="entry name" value="Bact_Cytoskel_RodZ"/>
</dbReference>
<evidence type="ECO:0000313" key="2">
    <source>
        <dbReference type="EMBL" id="MDA5192348.1"/>
    </source>
</evidence>
<reference evidence="2" key="2">
    <citation type="journal article" date="2023" name="Syst. Appl. Microbiol.">
        <title>Govania unica gen. nov., sp. nov., a rare biosphere bacterium that represents a novel family in the class Alphaproteobacteria.</title>
        <authorList>
            <person name="Vandamme P."/>
            <person name="Peeters C."/>
            <person name="Hettiarachchi A."/>
            <person name="Cnockaert M."/>
            <person name="Carlier A."/>
        </authorList>
    </citation>
    <scope>NUCLEOTIDE SEQUENCE</scope>
    <source>
        <strain evidence="2">LMG 31809</strain>
    </source>
</reference>
<evidence type="ECO:0000313" key="3">
    <source>
        <dbReference type="Proteomes" id="UP001141619"/>
    </source>
</evidence>
<gene>
    <name evidence="2" type="ORF">NYP16_00045</name>
</gene>
<dbReference type="AlphaFoldDB" id="A0A9X3Z5U6"/>
<evidence type="ECO:0000259" key="1">
    <source>
        <dbReference type="Pfam" id="PF13464"/>
    </source>
</evidence>
<feature type="domain" description="Cytoskeleton protein RodZ-like C-terminal" evidence="1">
    <location>
        <begin position="227"/>
        <end position="294"/>
    </location>
</feature>
<dbReference type="InterPro" id="IPR025194">
    <property type="entry name" value="RodZ-like_C"/>
</dbReference>
<name>A0A9X3Z5U6_9PROT</name>
<dbReference type="Pfam" id="PF13413">
    <property type="entry name" value="HTH_25"/>
    <property type="match status" value="1"/>
</dbReference>
<proteinExistence type="predicted"/>
<dbReference type="InterPro" id="IPR010982">
    <property type="entry name" value="Lambda_DNA-bd_dom_sf"/>
</dbReference>
<protein>
    <submittedName>
        <fullName evidence="2">DUF4115 domain-containing protein</fullName>
    </submittedName>
</protein>
<dbReference type="PANTHER" id="PTHR34475">
    <property type="match status" value="1"/>
</dbReference>
<organism evidence="2 3">
    <name type="scientific">Govanella unica</name>
    <dbReference type="NCBI Taxonomy" id="2975056"/>
    <lineage>
        <taxon>Bacteria</taxon>
        <taxon>Pseudomonadati</taxon>
        <taxon>Pseudomonadota</taxon>
        <taxon>Alphaproteobacteria</taxon>
        <taxon>Emcibacterales</taxon>
        <taxon>Govanellaceae</taxon>
        <taxon>Govanella</taxon>
    </lineage>
</organism>
<dbReference type="GO" id="GO:0003677">
    <property type="term" value="F:DNA binding"/>
    <property type="evidence" value="ECO:0007669"/>
    <property type="project" value="InterPro"/>
</dbReference>
<accession>A0A9X3Z5U6</accession>
<dbReference type="RefSeq" id="WP_274942057.1">
    <property type="nucleotide sequence ID" value="NZ_JANWOI010000001.1"/>
</dbReference>
<dbReference type="Proteomes" id="UP001141619">
    <property type="component" value="Unassembled WGS sequence"/>
</dbReference>
<keyword evidence="3" id="KW-1185">Reference proteome</keyword>